<dbReference type="EMBL" id="PKMF04000172">
    <property type="protein sequence ID" value="KAK7845306.1"/>
    <property type="molecule type" value="Genomic_DNA"/>
</dbReference>
<keyword evidence="1" id="KW-0472">Membrane</keyword>
<feature type="transmembrane region" description="Helical" evidence="1">
    <location>
        <begin position="75"/>
        <end position="93"/>
    </location>
</feature>
<keyword evidence="3" id="KW-1185">Reference proteome</keyword>
<accession>A0AAW0L3U4</accession>
<dbReference type="GO" id="GO:0005886">
    <property type="term" value="C:plasma membrane"/>
    <property type="evidence" value="ECO:0007669"/>
    <property type="project" value="TreeGrafter"/>
</dbReference>
<gene>
    <name evidence="2" type="primary">CALS7_0</name>
    <name evidence="2" type="ORF">CFP56_009692</name>
</gene>
<evidence type="ECO:0000313" key="2">
    <source>
        <dbReference type="EMBL" id="KAK7845306.1"/>
    </source>
</evidence>
<feature type="transmembrane region" description="Helical" evidence="1">
    <location>
        <begin position="7"/>
        <end position="23"/>
    </location>
</feature>
<reference evidence="2 3" key="1">
    <citation type="journal article" date="2018" name="Sci. Data">
        <title>The draft genome sequence of cork oak.</title>
        <authorList>
            <person name="Ramos A.M."/>
            <person name="Usie A."/>
            <person name="Barbosa P."/>
            <person name="Barros P.M."/>
            <person name="Capote T."/>
            <person name="Chaves I."/>
            <person name="Simoes F."/>
            <person name="Abreu I."/>
            <person name="Carrasquinho I."/>
            <person name="Faro C."/>
            <person name="Guimaraes J.B."/>
            <person name="Mendonca D."/>
            <person name="Nobrega F."/>
            <person name="Rodrigues L."/>
            <person name="Saibo N.J.M."/>
            <person name="Varela M.C."/>
            <person name="Egas C."/>
            <person name="Matos J."/>
            <person name="Miguel C.M."/>
            <person name="Oliveira M.M."/>
            <person name="Ricardo C.P."/>
            <person name="Goncalves S."/>
        </authorList>
    </citation>
    <scope>NUCLEOTIDE SEQUENCE [LARGE SCALE GENOMIC DNA]</scope>
    <source>
        <strain evidence="3">cv. HL8</strain>
    </source>
</reference>
<keyword evidence="1" id="KW-1133">Transmembrane helix</keyword>
<evidence type="ECO:0000313" key="3">
    <source>
        <dbReference type="Proteomes" id="UP000237347"/>
    </source>
</evidence>
<feature type="transmembrane region" description="Helical" evidence="1">
    <location>
        <begin position="29"/>
        <end position="54"/>
    </location>
</feature>
<dbReference type="Proteomes" id="UP000237347">
    <property type="component" value="Unassembled WGS sequence"/>
</dbReference>
<keyword evidence="1" id="KW-0812">Transmembrane</keyword>
<evidence type="ECO:0000256" key="1">
    <source>
        <dbReference type="SAM" id="Phobius"/>
    </source>
</evidence>
<dbReference type="AlphaFoldDB" id="A0AAW0L3U4"/>
<sequence>MYSRSHYVKVMEIIIILIYYKLAAQDFNIVVSSSIFILEAPWLYIPFIFNPLGFSWNKIWCEEQEHLRSINMVRCVTRIILALCFLAIQYSFVETVA</sequence>
<name>A0AAW0L3U4_QUESU</name>
<dbReference type="PANTHER" id="PTHR12741:SF48">
    <property type="entry name" value="1,3-BETA-GLUCAN SYNTHASE COMPONENT FKS1-RELATED"/>
    <property type="match status" value="1"/>
</dbReference>
<protein>
    <submittedName>
        <fullName evidence="2">Callose synthase 7</fullName>
    </submittedName>
</protein>
<dbReference type="PANTHER" id="PTHR12741">
    <property type="entry name" value="LYST-INTERACTING PROTEIN LIP5 DOPAMINE RESPONSIVE PROTEIN DRG-1"/>
    <property type="match status" value="1"/>
</dbReference>
<dbReference type="GO" id="GO:0046527">
    <property type="term" value="F:glucosyltransferase activity"/>
    <property type="evidence" value="ECO:0007669"/>
    <property type="project" value="TreeGrafter"/>
</dbReference>
<comment type="caution">
    <text evidence="2">The sequence shown here is derived from an EMBL/GenBank/DDBJ whole genome shotgun (WGS) entry which is preliminary data.</text>
</comment>
<proteinExistence type="predicted"/>
<organism evidence="2 3">
    <name type="scientific">Quercus suber</name>
    <name type="common">Cork oak</name>
    <dbReference type="NCBI Taxonomy" id="58331"/>
    <lineage>
        <taxon>Eukaryota</taxon>
        <taxon>Viridiplantae</taxon>
        <taxon>Streptophyta</taxon>
        <taxon>Embryophyta</taxon>
        <taxon>Tracheophyta</taxon>
        <taxon>Spermatophyta</taxon>
        <taxon>Magnoliopsida</taxon>
        <taxon>eudicotyledons</taxon>
        <taxon>Gunneridae</taxon>
        <taxon>Pentapetalae</taxon>
        <taxon>rosids</taxon>
        <taxon>fabids</taxon>
        <taxon>Fagales</taxon>
        <taxon>Fagaceae</taxon>
        <taxon>Quercus</taxon>
    </lineage>
</organism>